<sequence>QIYRWACFAKQKSLPKSLCCFLGNVTTGKVPDICKMKPDMQNHRAIFRGWFYDKSIDSCLELEFGSSEYQRGEVNRFDSLSNCSKTCRPHVPSFCFDELQNPQKEQRQSMWTYNFRKGKCVKYNGDARTTQGKNLFRDETKCNSVCRDRDFGPCAKPFPNDTRETGTLRYRYDLRTESCFLDNYYGRPGKNAFPTLEECYKRCGRFIQDKCKQRPQRITKWCSTNGKRYYYDEVENECKPFDGCDNHGIGFRYLNNCTTKCLTNSTCG</sequence>
<dbReference type="PANTHER" id="PTHR45938:SF7">
    <property type="entry name" value="WAP, KAZAL, IMMUNOGLOBULIN, KUNITZ AND NTR DOMAIN-CONTAINING PROTEIN 2"/>
    <property type="match status" value="1"/>
</dbReference>
<organism evidence="6">
    <name type="scientific">Ixodes ricinus</name>
    <name type="common">Common tick</name>
    <name type="synonym">Acarus ricinus</name>
    <dbReference type="NCBI Taxonomy" id="34613"/>
    <lineage>
        <taxon>Eukaryota</taxon>
        <taxon>Metazoa</taxon>
        <taxon>Ecdysozoa</taxon>
        <taxon>Arthropoda</taxon>
        <taxon>Chelicerata</taxon>
        <taxon>Arachnida</taxon>
        <taxon>Acari</taxon>
        <taxon>Parasitiformes</taxon>
        <taxon>Ixodida</taxon>
        <taxon>Ixodoidea</taxon>
        <taxon>Ixodidae</taxon>
        <taxon>Ixodinae</taxon>
        <taxon>Ixodes</taxon>
    </lineage>
</organism>
<dbReference type="AlphaFoldDB" id="A0A0K8RPU3"/>
<dbReference type="SMART" id="SM00131">
    <property type="entry name" value="KU"/>
    <property type="match status" value="2"/>
</dbReference>
<dbReference type="Pfam" id="PF00014">
    <property type="entry name" value="Kunitz_BPTI"/>
    <property type="match status" value="1"/>
</dbReference>
<reference evidence="6" key="1">
    <citation type="submission" date="2012-12" db="EMBL/GenBank/DDBJ databases">
        <title>Identification and characterization of a phenylalanine ammonia-lyase gene family in Isatis indigotica Fort.</title>
        <authorList>
            <person name="Liu Q."/>
            <person name="Chen J."/>
            <person name="Zhou X."/>
            <person name="Di P."/>
            <person name="Xiao Y."/>
            <person name="Xuan H."/>
            <person name="Zhang L."/>
            <person name="Chen W."/>
        </authorList>
    </citation>
    <scope>NUCLEOTIDE SEQUENCE</scope>
    <source>
        <tissue evidence="6">Salivary gland</tissue>
    </source>
</reference>
<name>A0A0K8RPU3_IXORI</name>
<proteinExistence type="evidence at transcript level"/>
<keyword evidence="3" id="KW-0732">Signal</keyword>
<dbReference type="GO" id="GO:0004867">
    <property type="term" value="F:serine-type endopeptidase inhibitor activity"/>
    <property type="evidence" value="ECO:0007669"/>
    <property type="project" value="InterPro"/>
</dbReference>
<comment type="subcellular location">
    <subcellularLocation>
        <location evidence="1">Secreted</location>
    </subcellularLocation>
</comment>
<dbReference type="InterPro" id="IPR002223">
    <property type="entry name" value="Kunitz_BPTI"/>
</dbReference>
<dbReference type="Gene3D" id="4.10.410.10">
    <property type="entry name" value="Pancreatic trypsin inhibitor Kunitz domain"/>
    <property type="match status" value="3"/>
</dbReference>
<accession>A0A0K8RPU3</accession>
<dbReference type="GO" id="GO:0005615">
    <property type="term" value="C:extracellular space"/>
    <property type="evidence" value="ECO:0007669"/>
    <property type="project" value="TreeGrafter"/>
</dbReference>
<evidence type="ECO:0000259" key="5">
    <source>
        <dbReference type="PROSITE" id="PS50279"/>
    </source>
</evidence>
<dbReference type="GO" id="GO:0048019">
    <property type="term" value="F:receptor antagonist activity"/>
    <property type="evidence" value="ECO:0007669"/>
    <property type="project" value="TreeGrafter"/>
</dbReference>
<keyword evidence="2" id="KW-0964">Secreted</keyword>
<evidence type="ECO:0000256" key="3">
    <source>
        <dbReference type="ARBA" id="ARBA00022729"/>
    </source>
</evidence>
<dbReference type="PROSITE" id="PS50279">
    <property type="entry name" value="BPTI_KUNITZ_2"/>
    <property type="match status" value="1"/>
</dbReference>
<evidence type="ECO:0000256" key="4">
    <source>
        <dbReference type="ARBA" id="ARBA00023157"/>
    </source>
</evidence>
<feature type="domain" description="BPTI/Kunitz inhibitor" evidence="5">
    <location>
        <begin position="34"/>
        <end position="87"/>
    </location>
</feature>
<protein>
    <submittedName>
        <fullName evidence="6">Putative salivary kunitz domain protein</fullName>
    </submittedName>
</protein>
<keyword evidence="4" id="KW-1015">Disulfide bond</keyword>
<dbReference type="InterPro" id="IPR036880">
    <property type="entry name" value="Kunitz_BPTI_sf"/>
</dbReference>
<dbReference type="EMBL" id="GADI01000732">
    <property type="protein sequence ID" value="JAA73076.1"/>
    <property type="molecule type" value="mRNA"/>
</dbReference>
<evidence type="ECO:0000256" key="1">
    <source>
        <dbReference type="ARBA" id="ARBA00004613"/>
    </source>
</evidence>
<evidence type="ECO:0000256" key="2">
    <source>
        <dbReference type="ARBA" id="ARBA00022525"/>
    </source>
</evidence>
<evidence type="ECO:0000313" key="6">
    <source>
        <dbReference type="EMBL" id="JAA73076.1"/>
    </source>
</evidence>
<dbReference type="SUPFAM" id="SSF57362">
    <property type="entry name" value="BPTI-like"/>
    <property type="match status" value="4"/>
</dbReference>
<dbReference type="PANTHER" id="PTHR45938">
    <property type="entry name" value="ACP24A4-RELATED"/>
    <property type="match status" value="1"/>
</dbReference>
<feature type="non-terminal residue" evidence="6">
    <location>
        <position position="1"/>
    </location>
</feature>
<dbReference type="GO" id="GO:0050431">
    <property type="term" value="F:transforming growth factor beta binding"/>
    <property type="evidence" value="ECO:0007669"/>
    <property type="project" value="TreeGrafter"/>
</dbReference>